<comment type="similarity">
    <text evidence="9">Belongs to the MntA antitoxin family.</text>
</comment>
<dbReference type="GO" id="GO:0005524">
    <property type="term" value="F:ATP binding"/>
    <property type="evidence" value="ECO:0007669"/>
    <property type="project" value="UniProtKB-KW"/>
</dbReference>
<dbReference type="InterPro" id="IPR052038">
    <property type="entry name" value="Type-VII_TA_antitoxin"/>
</dbReference>
<evidence type="ECO:0000313" key="11">
    <source>
        <dbReference type="EMBL" id="PJM79940.1"/>
    </source>
</evidence>
<dbReference type="AlphaFoldDB" id="A0A2M9HT06"/>
<dbReference type="GO" id="GO:0016779">
    <property type="term" value="F:nucleotidyltransferase activity"/>
    <property type="evidence" value="ECO:0007669"/>
    <property type="project" value="UniProtKB-KW"/>
</dbReference>
<evidence type="ECO:0000256" key="2">
    <source>
        <dbReference type="ARBA" id="ARBA00022649"/>
    </source>
</evidence>
<dbReference type="OrthoDB" id="9803128at2"/>
<keyword evidence="8" id="KW-0460">Magnesium</keyword>
<proteinExistence type="inferred from homology"/>
<reference evidence="11 12" key="1">
    <citation type="submission" date="2017-11" db="EMBL/GenBank/DDBJ databases">
        <title>Draft genome sequences of strains TRE 1, TRE D, TRE H and TRI 7, isolated from tamarins, belonging to four potential novel Bifidobacterium species.</title>
        <authorList>
            <person name="Mattarelli P."/>
            <person name="Modesto M."/>
            <person name="Bonetti A."/>
            <person name="Puglisi E."/>
            <person name="Morelli L."/>
        </authorList>
    </citation>
    <scope>NUCLEOTIDE SEQUENCE [LARGE SCALE GENOMIC DNA]</scope>
    <source>
        <strain evidence="12">TRED</strain>
    </source>
</reference>
<evidence type="ECO:0000256" key="4">
    <source>
        <dbReference type="ARBA" id="ARBA00022695"/>
    </source>
</evidence>
<dbReference type="Proteomes" id="UP000228755">
    <property type="component" value="Unassembled WGS sequence"/>
</dbReference>
<name>A0A2M9HT06_9BIFI</name>
<accession>A0A2M9HT06</accession>
<protein>
    <recommendedName>
        <fullName evidence="10">Polymerase nucleotidyl transferase domain-containing protein</fullName>
    </recommendedName>
</protein>
<comment type="caution">
    <text evidence="11">The sequence shown here is derived from an EMBL/GenBank/DDBJ whole genome shotgun (WGS) entry which is preliminary data.</text>
</comment>
<keyword evidence="7" id="KW-0067">ATP-binding</keyword>
<evidence type="ECO:0000256" key="5">
    <source>
        <dbReference type="ARBA" id="ARBA00022723"/>
    </source>
</evidence>
<evidence type="ECO:0000256" key="7">
    <source>
        <dbReference type="ARBA" id="ARBA00022840"/>
    </source>
</evidence>
<keyword evidence="12" id="KW-1185">Reference proteome</keyword>
<sequence>MRLRNCISSVSLPCSRSRTTPEESSSENLYHEYMSLPTLDQVRNVARRTAANHGVGEMYVYGSVARGDNGPHSDVDFIYRLNAGNKATAGVVLSLKDDLESELGSPVSLLSMRTLLFNAEHTASGKRFYDSIKNDLTRIV</sequence>
<evidence type="ECO:0000313" key="12">
    <source>
        <dbReference type="Proteomes" id="UP000228755"/>
    </source>
</evidence>
<dbReference type="InterPro" id="IPR002934">
    <property type="entry name" value="Polymerase_NTP_transf_dom"/>
</dbReference>
<comment type="cofactor">
    <cofactor evidence="1">
        <name>Mg(2+)</name>
        <dbReference type="ChEBI" id="CHEBI:18420"/>
    </cofactor>
</comment>
<keyword evidence="6" id="KW-0547">Nucleotide-binding</keyword>
<dbReference type="SUPFAM" id="SSF81301">
    <property type="entry name" value="Nucleotidyltransferase"/>
    <property type="match status" value="1"/>
</dbReference>
<dbReference type="PANTHER" id="PTHR33571:SF12">
    <property type="entry name" value="BSL3053 PROTEIN"/>
    <property type="match status" value="1"/>
</dbReference>
<evidence type="ECO:0000256" key="6">
    <source>
        <dbReference type="ARBA" id="ARBA00022741"/>
    </source>
</evidence>
<keyword evidence="4" id="KW-0548">Nucleotidyltransferase</keyword>
<dbReference type="InterPro" id="IPR043519">
    <property type="entry name" value="NT_sf"/>
</dbReference>
<organism evidence="11 12">
    <name type="scientific">Bifidobacterium scaligerum</name>
    <dbReference type="NCBI Taxonomy" id="2052656"/>
    <lineage>
        <taxon>Bacteria</taxon>
        <taxon>Bacillati</taxon>
        <taxon>Actinomycetota</taxon>
        <taxon>Actinomycetes</taxon>
        <taxon>Bifidobacteriales</taxon>
        <taxon>Bifidobacteriaceae</taxon>
        <taxon>Bifidobacterium</taxon>
    </lineage>
</organism>
<dbReference type="CDD" id="cd05403">
    <property type="entry name" value="NT_KNTase_like"/>
    <property type="match status" value="1"/>
</dbReference>
<keyword evidence="2" id="KW-1277">Toxin-antitoxin system</keyword>
<dbReference type="Gene3D" id="3.30.460.10">
    <property type="entry name" value="Beta Polymerase, domain 2"/>
    <property type="match status" value="1"/>
</dbReference>
<keyword evidence="5" id="KW-0479">Metal-binding</keyword>
<gene>
    <name evidence="11" type="ORF">CUU80_02045</name>
</gene>
<feature type="domain" description="Polymerase nucleotidyl transferase" evidence="10">
    <location>
        <begin position="44"/>
        <end position="110"/>
    </location>
</feature>
<evidence type="ECO:0000256" key="8">
    <source>
        <dbReference type="ARBA" id="ARBA00022842"/>
    </source>
</evidence>
<dbReference type="EMBL" id="PGLQ01000001">
    <property type="protein sequence ID" value="PJM79940.1"/>
    <property type="molecule type" value="Genomic_DNA"/>
</dbReference>
<evidence type="ECO:0000259" key="10">
    <source>
        <dbReference type="Pfam" id="PF01909"/>
    </source>
</evidence>
<evidence type="ECO:0000256" key="3">
    <source>
        <dbReference type="ARBA" id="ARBA00022679"/>
    </source>
</evidence>
<dbReference type="PANTHER" id="PTHR33571">
    <property type="entry name" value="SSL8005 PROTEIN"/>
    <property type="match status" value="1"/>
</dbReference>
<dbReference type="GO" id="GO:0046872">
    <property type="term" value="F:metal ion binding"/>
    <property type="evidence" value="ECO:0007669"/>
    <property type="project" value="UniProtKB-KW"/>
</dbReference>
<evidence type="ECO:0000256" key="9">
    <source>
        <dbReference type="ARBA" id="ARBA00038276"/>
    </source>
</evidence>
<keyword evidence="3" id="KW-0808">Transferase</keyword>
<dbReference type="Pfam" id="PF01909">
    <property type="entry name" value="NTP_transf_2"/>
    <property type="match status" value="1"/>
</dbReference>
<evidence type="ECO:0000256" key="1">
    <source>
        <dbReference type="ARBA" id="ARBA00001946"/>
    </source>
</evidence>